<gene>
    <name evidence="1" type="ORF">BUFA31_28030</name>
</gene>
<evidence type="ECO:0000313" key="1">
    <source>
        <dbReference type="EMBL" id="GFO89639.1"/>
    </source>
</evidence>
<proteinExistence type="predicted"/>
<dbReference type="Proteomes" id="UP000620147">
    <property type="component" value="Unassembled WGS sequence"/>
</dbReference>
<accession>A0ABQ1E3V5</accession>
<protein>
    <submittedName>
        <fullName evidence="1">Uncharacterized protein</fullName>
    </submittedName>
</protein>
<dbReference type="RefSeq" id="WP_147356956.1">
    <property type="nucleotide sequence ID" value="NZ_BLYJ01000067.1"/>
</dbReference>
<dbReference type="EMBL" id="BLYJ01000067">
    <property type="protein sequence ID" value="GFO89639.1"/>
    <property type="molecule type" value="Genomic_DNA"/>
</dbReference>
<name>A0ABQ1E3V5_9FIRM</name>
<organism evidence="1 2">
    <name type="scientific">Butyricicoccus faecihominis</name>
    <dbReference type="NCBI Taxonomy" id="1712515"/>
    <lineage>
        <taxon>Bacteria</taxon>
        <taxon>Bacillati</taxon>
        <taxon>Bacillota</taxon>
        <taxon>Clostridia</taxon>
        <taxon>Eubacteriales</taxon>
        <taxon>Butyricicoccaceae</taxon>
        <taxon>Butyricicoccus</taxon>
    </lineage>
</organism>
<keyword evidence="2" id="KW-1185">Reference proteome</keyword>
<comment type="caution">
    <text evidence="1">The sequence shown here is derived from an EMBL/GenBank/DDBJ whole genome shotgun (WGS) entry which is preliminary data.</text>
</comment>
<sequence length="78" mass="8937">MGVTEETQDIQTKKSFFGRVKGLTWERWQRIINAVTALGATVQACNRTLKAQPKAVVERKKSIRVQLQEIKEKHGTRD</sequence>
<reference evidence="1 2" key="1">
    <citation type="submission" date="2020-06" db="EMBL/GenBank/DDBJ databases">
        <title>Characterization of fructooligosaccharide metabolism and fructooligosaccharide-degrading enzymes in human commensal butyrate producers.</title>
        <authorList>
            <person name="Tanno H."/>
            <person name="Fujii T."/>
            <person name="Hirano K."/>
            <person name="Maeno S."/>
            <person name="Tonozuka T."/>
            <person name="Sakamoto M."/>
            <person name="Ohkuma M."/>
            <person name="Tochio T."/>
            <person name="Endo A."/>
        </authorList>
    </citation>
    <scope>NUCLEOTIDE SEQUENCE [LARGE SCALE GENOMIC DNA]</scope>
    <source>
        <strain evidence="1 2">JCM 31056</strain>
    </source>
</reference>
<evidence type="ECO:0000313" key="2">
    <source>
        <dbReference type="Proteomes" id="UP000620147"/>
    </source>
</evidence>